<dbReference type="AlphaFoldDB" id="A0AAD4ZMT5"/>
<name>A0AAD4ZMT5_PRUDU</name>
<comment type="caution">
    <text evidence="2">The sequence shown here is derived from an EMBL/GenBank/DDBJ whole genome shotgun (WGS) entry which is preliminary data.</text>
</comment>
<organism evidence="2 3">
    <name type="scientific">Prunus dulcis</name>
    <name type="common">Almond</name>
    <name type="synonym">Amygdalus dulcis</name>
    <dbReference type="NCBI Taxonomy" id="3755"/>
    <lineage>
        <taxon>Eukaryota</taxon>
        <taxon>Viridiplantae</taxon>
        <taxon>Streptophyta</taxon>
        <taxon>Embryophyta</taxon>
        <taxon>Tracheophyta</taxon>
        <taxon>Spermatophyta</taxon>
        <taxon>Magnoliopsida</taxon>
        <taxon>eudicotyledons</taxon>
        <taxon>Gunneridae</taxon>
        <taxon>Pentapetalae</taxon>
        <taxon>rosids</taxon>
        <taxon>fabids</taxon>
        <taxon>Rosales</taxon>
        <taxon>Rosaceae</taxon>
        <taxon>Amygdaloideae</taxon>
        <taxon>Amygdaleae</taxon>
        <taxon>Prunus</taxon>
    </lineage>
</organism>
<gene>
    <name evidence="2" type="ORF">L3X38_003807</name>
</gene>
<evidence type="ECO:0000313" key="3">
    <source>
        <dbReference type="Proteomes" id="UP001054821"/>
    </source>
</evidence>
<sequence>MTTIQRLKHIEPENRTIGQIRSGLKHYPNQDPRNPMPREDQGIILGLKMVPTILPRSRDTRRQSLVLQSDNASPENLQISAQDSYSRCNTLFGTTFVLGPPQNLVGSGRNGDSKTGQTLLENRVAYATKWSIPSQP</sequence>
<reference evidence="2 3" key="1">
    <citation type="journal article" date="2022" name="G3 (Bethesda)">
        <title>Whole-genome sequence and methylome profiling of the almond [Prunus dulcis (Mill.) D.A. Webb] cultivar 'Nonpareil'.</title>
        <authorList>
            <person name="D'Amico-Willman K.M."/>
            <person name="Ouma W.Z."/>
            <person name="Meulia T."/>
            <person name="Sideli G.M."/>
            <person name="Gradziel T.M."/>
            <person name="Fresnedo-Ramirez J."/>
        </authorList>
    </citation>
    <scope>NUCLEOTIDE SEQUENCE [LARGE SCALE GENOMIC DNA]</scope>
    <source>
        <strain evidence="2">Clone GOH B32 T37-40</strain>
    </source>
</reference>
<feature type="region of interest" description="Disordered" evidence="1">
    <location>
        <begin position="19"/>
        <end position="39"/>
    </location>
</feature>
<protein>
    <submittedName>
        <fullName evidence="2">Uncharacterized protein</fullName>
    </submittedName>
</protein>
<proteinExistence type="predicted"/>
<evidence type="ECO:0000313" key="2">
    <source>
        <dbReference type="EMBL" id="KAI5350916.1"/>
    </source>
</evidence>
<dbReference type="EMBL" id="JAJFAZ020000001">
    <property type="protein sequence ID" value="KAI5350916.1"/>
    <property type="molecule type" value="Genomic_DNA"/>
</dbReference>
<keyword evidence="3" id="KW-1185">Reference proteome</keyword>
<dbReference type="Proteomes" id="UP001054821">
    <property type="component" value="Chromosome 1"/>
</dbReference>
<accession>A0AAD4ZMT5</accession>
<evidence type="ECO:0000256" key="1">
    <source>
        <dbReference type="SAM" id="MobiDB-lite"/>
    </source>
</evidence>